<feature type="non-terminal residue" evidence="1">
    <location>
        <position position="102"/>
    </location>
</feature>
<proteinExistence type="predicted"/>
<organism evidence="1 2">
    <name type="scientific">Parasponia andersonii</name>
    <name type="common">Sponia andersonii</name>
    <dbReference type="NCBI Taxonomy" id="3476"/>
    <lineage>
        <taxon>Eukaryota</taxon>
        <taxon>Viridiplantae</taxon>
        <taxon>Streptophyta</taxon>
        <taxon>Embryophyta</taxon>
        <taxon>Tracheophyta</taxon>
        <taxon>Spermatophyta</taxon>
        <taxon>Magnoliopsida</taxon>
        <taxon>eudicotyledons</taxon>
        <taxon>Gunneridae</taxon>
        <taxon>Pentapetalae</taxon>
        <taxon>rosids</taxon>
        <taxon>fabids</taxon>
        <taxon>Rosales</taxon>
        <taxon>Cannabaceae</taxon>
        <taxon>Parasponia</taxon>
    </lineage>
</organism>
<keyword evidence="2" id="KW-1185">Reference proteome</keyword>
<dbReference type="AlphaFoldDB" id="A0A2P5AKL1"/>
<dbReference type="EMBL" id="JXTB01000543">
    <property type="protein sequence ID" value="PON37087.1"/>
    <property type="molecule type" value="Genomic_DNA"/>
</dbReference>
<gene>
    <name evidence="1" type="ORF">PanWU01x14_323260</name>
</gene>
<evidence type="ECO:0000313" key="2">
    <source>
        <dbReference type="Proteomes" id="UP000237105"/>
    </source>
</evidence>
<name>A0A2P5AKL1_PARAD</name>
<protein>
    <submittedName>
        <fullName evidence="1">Uncharacterized protein</fullName>
    </submittedName>
</protein>
<evidence type="ECO:0000313" key="1">
    <source>
        <dbReference type="EMBL" id="PON37087.1"/>
    </source>
</evidence>
<dbReference type="Proteomes" id="UP000237105">
    <property type="component" value="Unassembled WGS sequence"/>
</dbReference>
<accession>A0A2P5AKL1</accession>
<reference evidence="2" key="1">
    <citation type="submission" date="2016-06" db="EMBL/GenBank/DDBJ databases">
        <title>Parallel loss of symbiosis genes in relatives of nitrogen-fixing non-legume Parasponia.</title>
        <authorList>
            <person name="Van Velzen R."/>
            <person name="Holmer R."/>
            <person name="Bu F."/>
            <person name="Rutten L."/>
            <person name="Van Zeijl A."/>
            <person name="Liu W."/>
            <person name="Santuari L."/>
            <person name="Cao Q."/>
            <person name="Sharma T."/>
            <person name="Shen D."/>
            <person name="Roswanjaya Y."/>
            <person name="Wardhani T."/>
            <person name="Kalhor M.S."/>
            <person name="Jansen J."/>
            <person name="Van den Hoogen J."/>
            <person name="Gungor B."/>
            <person name="Hartog M."/>
            <person name="Hontelez J."/>
            <person name="Verver J."/>
            <person name="Yang W.-C."/>
            <person name="Schijlen E."/>
            <person name="Repin R."/>
            <person name="Schilthuizen M."/>
            <person name="Schranz E."/>
            <person name="Heidstra R."/>
            <person name="Miyata K."/>
            <person name="Fedorova E."/>
            <person name="Kohlen W."/>
            <person name="Bisseling T."/>
            <person name="Smit S."/>
            <person name="Geurts R."/>
        </authorList>
    </citation>
    <scope>NUCLEOTIDE SEQUENCE [LARGE SCALE GENOMIC DNA]</scope>
    <source>
        <strain evidence="2">cv. WU1-14</strain>
    </source>
</reference>
<comment type="caution">
    <text evidence="1">The sequence shown here is derived from an EMBL/GenBank/DDBJ whole genome shotgun (WGS) entry which is preliminary data.</text>
</comment>
<sequence length="102" mass="11624">MSLPSYFSHPFFSSLPAAANLLLPPFSPFFLVNKVVEAISETISTTDERKVADKSDRRLIIKIRERVLYDETMNDEMICVDSVSDDLREVLRLHAPLALRLT</sequence>